<protein>
    <submittedName>
        <fullName evidence="1">Uncharacterized protein</fullName>
    </submittedName>
</protein>
<comment type="caution">
    <text evidence="1">The sequence shown here is derived from an EMBL/GenBank/DDBJ whole genome shotgun (WGS) entry which is preliminary data.</text>
</comment>
<dbReference type="Proteomes" id="UP000051936">
    <property type="component" value="Unassembled WGS sequence"/>
</dbReference>
<sequence length="103" mass="11557">MRERERGLFEPSGSLHDRRSIERTGLSLIQPGNRVTMSNLGRRRHPSYAGLEGTIVGRSAYPSSVRVKFDRRIQVETFHRDYLELVDPTAAGAASEVVTCGDR</sequence>
<keyword evidence="2" id="KW-1185">Reference proteome</keyword>
<dbReference type="EMBL" id="LJYG01000062">
    <property type="protein sequence ID" value="KRQ12593.1"/>
    <property type="molecule type" value="Genomic_DNA"/>
</dbReference>
<gene>
    <name evidence="1" type="ORF">AOQ71_15690</name>
</gene>
<evidence type="ECO:0000313" key="1">
    <source>
        <dbReference type="EMBL" id="KRQ12593.1"/>
    </source>
</evidence>
<evidence type="ECO:0000313" key="2">
    <source>
        <dbReference type="Proteomes" id="UP000051936"/>
    </source>
</evidence>
<name>A0A0R3DSK9_9BRAD</name>
<reference evidence="1 2" key="1">
    <citation type="submission" date="2015-09" db="EMBL/GenBank/DDBJ databases">
        <title>Draft Genome Sequence of Bradyrhizobium manausense Strain BR 3351T, a Novel Symbiotic Nitrogen-Fixing Alphaproteobacterium Isolated from Brazilian Amazon Rain Forest.</title>
        <authorList>
            <person name="De Araujo J.L."/>
            <person name="Zilli J.E."/>
        </authorList>
    </citation>
    <scope>NUCLEOTIDE SEQUENCE [LARGE SCALE GENOMIC DNA]</scope>
    <source>
        <strain evidence="1 2">BR3351</strain>
    </source>
</reference>
<organism evidence="1 2">
    <name type="scientific">Bradyrhizobium manausense</name>
    <dbReference type="NCBI Taxonomy" id="989370"/>
    <lineage>
        <taxon>Bacteria</taxon>
        <taxon>Pseudomonadati</taxon>
        <taxon>Pseudomonadota</taxon>
        <taxon>Alphaproteobacteria</taxon>
        <taxon>Hyphomicrobiales</taxon>
        <taxon>Nitrobacteraceae</taxon>
        <taxon>Bradyrhizobium</taxon>
    </lineage>
</organism>
<dbReference type="AlphaFoldDB" id="A0A0R3DSK9"/>
<proteinExistence type="predicted"/>
<accession>A0A0R3DSK9</accession>